<dbReference type="GO" id="GO:0003677">
    <property type="term" value="F:DNA binding"/>
    <property type="evidence" value="ECO:0007669"/>
    <property type="project" value="InterPro"/>
</dbReference>
<dbReference type="InterPro" id="IPR011010">
    <property type="entry name" value="DNA_brk_join_enz"/>
</dbReference>
<protein>
    <submittedName>
        <fullName evidence="1">Uncharacterized protein</fullName>
    </submittedName>
</protein>
<comment type="caution">
    <text evidence="1">The sequence shown here is derived from an EMBL/GenBank/DDBJ whole genome shotgun (WGS) entry which is preliminary data.</text>
</comment>
<sequence>MVAFGGFRRDDIVKMTIDDVEDKGSVLLIKVPETKTVTSKGFTIVEKDQKGALSLVRQCIALRPKGIREERLYYLHHYSSTLFIEAGAFFEILRLHGKWNGSTVVESYTEESISSKTELLKEHLSVNVGLRRNEDSECNTLRSLTSVEL</sequence>
<dbReference type="Proteomes" id="UP000801492">
    <property type="component" value="Unassembled WGS sequence"/>
</dbReference>
<keyword evidence="2" id="KW-1185">Reference proteome</keyword>
<dbReference type="AlphaFoldDB" id="A0A8K0DCV6"/>
<gene>
    <name evidence="1" type="ORF">ILUMI_02370</name>
</gene>
<dbReference type="SUPFAM" id="SSF56349">
    <property type="entry name" value="DNA breaking-rejoining enzymes"/>
    <property type="match status" value="1"/>
</dbReference>
<evidence type="ECO:0000313" key="1">
    <source>
        <dbReference type="EMBL" id="KAF2903818.1"/>
    </source>
</evidence>
<accession>A0A8K0DCV6</accession>
<name>A0A8K0DCV6_IGNLU</name>
<reference evidence="1" key="1">
    <citation type="submission" date="2019-08" db="EMBL/GenBank/DDBJ databases">
        <title>The genome of the North American firefly Photinus pyralis.</title>
        <authorList>
            <consortium name="Photinus pyralis genome working group"/>
            <person name="Fallon T.R."/>
            <person name="Sander Lower S.E."/>
            <person name="Weng J.-K."/>
        </authorList>
    </citation>
    <scope>NUCLEOTIDE SEQUENCE</scope>
    <source>
        <strain evidence="1">TRF0915ILg1</strain>
        <tissue evidence="1">Whole body</tissue>
    </source>
</reference>
<organism evidence="1 2">
    <name type="scientific">Ignelater luminosus</name>
    <name type="common">Cucubano</name>
    <name type="synonym">Pyrophorus luminosus</name>
    <dbReference type="NCBI Taxonomy" id="2038154"/>
    <lineage>
        <taxon>Eukaryota</taxon>
        <taxon>Metazoa</taxon>
        <taxon>Ecdysozoa</taxon>
        <taxon>Arthropoda</taxon>
        <taxon>Hexapoda</taxon>
        <taxon>Insecta</taxon>
        <taxon>Pterygota</taxon>
        <taxon>Neoptera</taxon>
        <taxon>Endopterygota</taxon>
        <taxon>Coleoptera</taxon>
        <taxon>Polyphaga</taxon>
        <taxon>Elateriformia</taxon>
        <taxon>Elateroidea</taxon>
        <taxon>Elateridae</taxon>
        <taxon>Agrypninae</taxon>
        <taxon>Pyrophorini</taxon>
        <taxon>Ignelater</taxon>
    </lineage>
</organism>
<proteinExistence type="predicted"/>
<evidence type="ECO:0000313" key="2">
    <source>
        <dbReference type="Proteomes" id="UP000801492"/>
    </source>
</evidence>
<dbReference type="EMBL" id="VTPC01000929">
    <property type="protein sequence ID" value="KAF2903818.1"/>
    <property type="molecule type" value="Genomic_DNA"/>
</dbReference>
<dbReference type="OrthoDB" id="6782577at2759"/>